<evidence type="ECO:0000313" key="2">
    <source>
        <dbReference type="EMBL" id="KXH83269.1"/>
    </source>
</evidence>
<dbReference type="EMBL" id="LPUR01000011">
    <property type="protein sequence ID" value="KXH83269.1"/>
    <property type="molecule type" value="Genomic_DNA"/>
</dbReference>
<dbReference type="InterPro" id="IPR050910">
    <property type="entry name" value="JMJD6_ArgDemeth/LysHydrox"/>
</dbReference>
<dbReference type="RefSeq" id="WP_062651662.1">
    <property type="nucleotide sequence ID" value="NZ_LPUR01000011.1"/>
</dbReference>
<dbReference type="PROSITE" id="PS51184">
    <property type="entry name" value="JMJC"/>
    <property type="match status" value="1"/>
</dbReference>
<dbReference type="InterPro" id="IPR003347">
    <property type="entry name" value="JmjC_dom"/>
</dbReference>
<dbReference type="PANTHER" id="PTHR12480">
    <property type="entry name" value="ARGININE DEMETHYLASE AND LYSYL-HYDROXYLASE JMJD"/>
    <property type="match status" value="1"/>
</dbReference>
<dbReference type="Gene3D" id="2.60.120.650">
    <property type="entry name" value="Cupin"/>
    <property type="match status" value="1"/>
</dbReference>
<accession>A0A135WED5</accession>
<sequence>MDYNHFFEKIKDILPKIETNTSSDLSESEFKTRYGYPEVPVLLKSRFNELHQSIDFEALDEKFDSREWKFDSTTEQPGAEMFLKDYLQKETSEYYLKTNIRDIDFNIDYPDFFKCWYRAYPTEKEKKELVWLYYGNKNTFTNIHTDIWKFNSWLLLLKGKKLWFIYPKAYNSIIRENKEKYGIDHIETLMNGNVKPFIAVQNPGEMMYVPSDTFHFVINLEASMAYTGNFMNETNYENVKQYFAKSDNSNNKKFINSIIATGMTHLKIKNL</sequence>
<feature type="domain" description="JmjC" evidence="1">
    <location>
        <begin position="96"/>
        <end position="247"/>
    </location>
</feature>
<reference evidence="3" key="1">
    <citation type="submission" date="2015-12" db="EMBL/GenBank/DDBJ databases">
        <title>Genome sequence of a biocontrol rhizobacterium Chryseobacterium kwangjuense strain KJ1R5 isolated from pepper (Capsicum annuum L.).</title>
        <authorList>
            <person name="Jeong J.-J."/>
            <person name="Park H."/>
            <person name="Mannaa M."/>
            <person name="Sang M.K."/>
            <person name="Choi I.-G."/>
            <person name="Kim K.D."/>
        </authorList>
    </citation>
    <scope>NUCLEOTIDE SEQUENCE [LARGE SCALE GENOMIC DNA]</scope>
    <source>
        <strain evidence="3">KJ1R5</strain>
    </source>
</reference>
<reference evidence="2 3" key="2">
    <citation type="journal article" date="2016" name="Genome Announc.">
        <title>Draft Genome Sequence of a Biocontrol Rhizobacterium, Chryseobacterium kwangjuense Strain KJ1R5, Isolated from Pepper (Capsicum annuum).</title>
        <authorList>
            <person name="Jeong J.J."/>
            <person name="Park H."/>
            <person name="Park B.H."/>
            <person name="Mannaa M."/>
            <person name="Sang M.K."/>
            <person name="Choi I.G."/>
            <person name="Kim K.D."/>
        </authorList>
    </citation>
    <scope>NUCLEOTIDE SEQUENCE [LARGE SCALE GENOMIC DNA]</scope>
    <source>
        <strain evidence="2 3">KJ1R5</strain>
    </source>
</reference>
<organism evidence="2 3">
    <name type="scientific">Chryseobacterium kwangjuense</name>
    <dbReference type="NCBI Taxonomy" id="267125"/>
    <lineage>
        <taxon>Bacteria</taxon>
        <taxon>Pseudomonadati</taxon>
        <taxon>Bacteroidota</taxon>
        <taxon>Flavobacteriia</taxon>
        <taxon>Flavobacteriales</taxon>
        <taxon>Weeksellaceae</taxon>
        <taxon>Chryseobacterium group</taxon>
        <taxon>Chryseobacterium</taxon>
    </lineage>
</organism>
<comment type="caution">
    <text evidence="2">The sequence shown here is derived from an EMBL/GenBank/DDBJ whole genome shotgun (WGS) entry which is preliminary data.</text>
</comment>
<protein>
    <recommendedName>
        <fullName evidence="1">JmjC domain-containing protein</fullName>
    </recommendedName>
</protein>
<dbReference type="Pfam" id="PF02373">
    <property type="entry name" value="JmjC"/>
    <property type="match status" value="1"/>
</dbReference>
<name>A0A135WED5_9FLAO</name>
<dbReference type="Proteomes" id="UP000070513">
    <property type="component" value="Unassembled WGS sequence"/>
</dbReference>
<dbReference type="SMART" id="SM00558">
    <property type="entry name" value="JmjC"/>
    <property type="match status" value="1"/>
</dbReference>
<dbReference type="OrthoDB" id="2942327at2"/>
<evidence type="ECO:0000259" key="1">
    <source>
        <dbReference type="PROSITE" id="PS51184"/>
    </source>
</evidence>
<proteinExistence type="predicted"/>
<gene>
    <name evidence="2" type="ORF">AU378_12700</name>
</gene>
<evidence type="ECO:0000313" key="3">
    <source>
        <dbReference type="Proteomes" id="UP000070513"/>
    </source>
</evidence>
<dbReference type="AlphaFoldDB" id="A0A135WED5"/>
<dbReference type="SUPFAM" id="SSF51197">
    <property type="entry name" value="Clavaminate synthase-like"/>
    <property type="match status" value="1"/>
</dbReference>